<evidence type="ECO:0000313" key="2">
    <source>
        <dbReference type="EMBL" id="RBO86843.1"/>
    </source>
</evidence>
<protein>
    <submittedName>
        <fullName evidence="2">Saccharopine dehydrogenase-like NADP-dependent oxidoreductase</fullName>
    </submittedName>
</protein>
<dbReference type="AlphaFoldDB" id="A0A366D9X9"/>
<dbReference type="InterPro" id="IPR005097">
    <property type="entry name" value="Sacchrp_dh_NADP-bd"/>
</dbReference>
<dbReference type="Gene3D" id="3.30.360.10">
    <property type="entry name" value="Dihydrodipicolinate Reductase, domain 2"/>
    <property type="match status" value="1"/>
</dbReference>
<dbReference type="STRING" id="1210090.GCA_001613185_05014"/>
<keyword evidence="3" id="KW-1185">Reference proteome</keyword>
<dbReference type="Gene3D" id="3.40.50.720">
    <property type="entry name" value="NAD(P)-binding Rossmann-like Domain"/>
    <property type="match status" value="1"/>
</dbReference>
<feature type="domain" description="Saccharopine dehydrogenase NADP binding" evidence="1">
    <location>
        <begin position="3"/>
        <end position="126"/>
    </location>
</feature>
<evidence type="ECO:0000259" key="1">
    <source>
        <dbReference type="Pfam" id="PF03435"/>
    </source>
</evidence>
<dbReference type="SUPFAM" id="SSF51735">
    <property type="entry name" value="NAD(P)-binding Rossmann-fold domains"/>
    <property type="match status" value="1"/>
</dbReference>
<evidence type="ECO:0000313" key="3">
    <source>
        <dbReference type="Proteomes" id="UP000252586"/>
    </source>
</evidence>
<dbReference type="RefSeq" id="WP_067511762.1">
    <property type="nucleotide sequence ID" value="NZ_QNRE01000012.1"/>
</dbReference>
<gene>
    <name evidence="2" type="ORF">DFR74_11215</name>
</gene>
<dbReference type="Pfam" id="PF03435">
    <property type="entry name" value="Sacchrp_dh_NADP"/>
    <property type="match status" value="1"/>
</dbReference>
<accession>A0A366D9X9</accession>
<dbReference type="OrthoDB" id="4420885at2"/>
<comment type="caution">
    <text evidence="2">The sequence shown here is derived from an EMBL/GenBank/DDBJ whole genome shotgun (WGS) entry which is preliminary data.</text>
</comment>
<dbReference type="PANTHER" id="PTHR43796:SF2">
    <property type="entry name" value="CARBOXYNORSPERMIDINE SYNTHASE"/>
    <property type="match status" value="1"/>
</dbReference>
<proteinExistence type="predicted"/>
<dbReference type="EMBL" id="QNRE01000012">
    <property type="protein sequence ID" value="RBO86843.1"/>
    <property type="molecule type" value="Genomic_DNA"/>
</dbReference>
<reference evidence="2 3" key="1">
    <citation type="submission" date="2018-06" db="EMBL/GenBank/DDBJ databases">
        <title>Genomic Encyclopedia of Type Strains, Phase IV (KMG-IV): sequencing the most valuable type-strain genomes for metagenomic binning, comparative biology and taxonomic classification.</title>
        <authorList>
            <person name="Goeker M."/>
        </authorList>
    </citation>
    <scope>NUCLEOTIDE SEQUENCE [LARGE SCALE GENOMIC DNA]</scope>
    <source>
        <strain evidence="2 3">DSM 44599</strain>
    </source>
</reference>
<sequence>MRVLVLGGAGEVGRAAARVLGADAEVDQVVIADLAADRARAVAAELGEKATAVAVDVTDHAALVARMREADVVVNTVGPYFRFGPGVLRAAIDAGRDYVDVCDDPAPTVTMLDMRAEAEAAGITAVLGIGASPGLANLLAAHALAGLDRAETVITGWNLAMAQPESRSWRPSAAVVHGIEQVSNTIPVIRGGEQVWERPLRRTVVEYPGLGRATGWTFGHPEPVTLARTFPDIRESVNLALAPRYVAGVLTLLGRGVTHGVLSRASAASVAALAENLLPSGSVGLLAGSTLPPLFALATGERDGAPATVACALGQVPGLTMAEVTGIPLAVGALMRAQRPGVHPPEAVFTPDEFFRRLAPHCVGRPTPESLAVVTASYESEAANAEALQRGSLITALLAGR</sequence>
<dbReference type="PANTHER" id="PTHR43796">
    <property type="entry name" value="CARBOXYNORSPERMIDINE SYNTHASE"/>
    <property type="match status" value="1"/>
</dbReference>
<name>A0A366D9X9_9NOCA</name>
<dbReference type="InterPro" id="IPR036291">
    <property type="entry name" value="NAD(P)-bd_dom_sf"/>
</dbReference>
<dbReference type="Proteomes" id="UP000252586">
    <property type="component" value="Unassembled WGS sequence"/>
</dbReference>
<organism evidence="2 3">
    <name type="scientific">Nocardia puris</name>
    <dbReference type="NCBI Taxonomy" id="208602"/>
    <lineage>
        <taxon>Bacteria</taxon>
        <taxon>Bacillati</taxon>
        <taxon>Actinomycetota</taxon>
        <taxon>Actinomycetes</taxon>
        <taxon>Mycobacteriales</taxon>
        <taxon>Nocardiaceae</taxon>
        <taxon>Nocardia</taxon>
    </lineage>
</organism>